<keyword evidence="2" id="KW-1185">Reference proteome</keyword>
<reference evidence="1 2" key="1">
    <citation type="submission" date="2017-03" db="EMBL/GenBank/DDBJ databases">
        <title>Genome of the blue death feigning beetle - Asbolus verrucosus.</title>
        <authorList>
            <person name="Rider S.D."/>
        </authorList>
    </citation>
    <scope>NUCLEOTIDE SEQUENCE [LARGE SCALE GENOMIC DNA]</scope>
    <source>
        <strain evidence="1">Butters</strain>
        <tissue evidence="1">Head and leg muscle</tissue>
    </source>
</reference>
<dbReference type="AlphaFoldDB" id="A0A482WAB2"/>
<name>A0A482WAB2_ASBVE</name>
<protein>
    <submittedName>
        <fullName evidence="1">Uncharacterized protein</fullName>
    </submittedName>
</protein>
<evidence type="ECO:0000313" key="1">
    <source>
        <dbReference type="EMBL" id="RZC42142.1"/>
    </source>
</evidence>
<dbReference type="Proteomes" id="UP000292052">
    <property type="component" value="Unassembled WGS sequence"/>
</dbReference>
<accession>A0A482WAB2</accession>
<comment type="caution">
    <text evidence="1">The sequence shown here is derived from an EMBL/GenBank/DDBJ whole genome shotgun (WGS) entry which is preliminary data.</text>
</comment>
<organism evidence="1 2">
    <name type="scientific">Asbolus verrucosus</name>
    <name type="common">Desert ironclad beetle</name>
    <dbReference type="NCBI Taxonomy" id="1661398"/>
    <lineage>
        <taxon>Eukaryota</taxon>
        <taxon>Metazoa</taxon>
        <taxon>Ecdysozoa</taxon>
        <taxon>Arthropoda</taxon>
        <taxon>Hexapoda</taxon>
        <taxon>Insecta</taxon>
        <taxon>Pterygota</taxon>
        <taxon>Neoptera</taxon>
        <taxon>Endopterygota</taxon>
        <taxon>Coleoptera</taxon>
        <taxon>Polyphaga</taxon>
        <taxon>Cucujiformia</taxon>
        <taxon>Tenebrionidae</taxon>
        <taxon>Pimeliinae</taxon>
        <taxon>Asbolus</taxon>
    </lineage>
</organism>
<proteinExistence type="predicted"/>
<gene>
    <name evidence="1" type="ORF">BDFB_009577</name>
</gene>
<evidence type="ECO:0000313" key="2">
    <source>
        <dbReference type="Proteomes" id="UP000292052"/>
    </source>
</evidence>
<sequence length="92" mass="11157">MYLCYSTPVYVQPTPDYNRQRFPHRRVPNRRTFMNAVQRQRDHGTFTAAECILEGLEMWRKLSWRAWKPVQVPALREWHCSMRYPIRRCGAS</sequence>
<dbReference type="EMBL" id="QDEB01010494">
    <property type="protein sequence ID" value="RZC42142.1"/>
    <property type="molecule type" value="Genomic_DNA"/>
</dbReference>